<dbReference type="EMBL" id="MTKT01002229">
    <property type="protein sequence ID" value="OWM80516.1"/>
    <property type="molecule type" value="Genomic_DNA"/>
</dbReference>
<dbReference type="GO" id="GO:0004046">
    <property type="term" value="F:aminoacylase activity"/>
    <property type="evidence" value="ECO:0007669"/>
    <property type="project" value="TreeGrafter"/>
</dbReference>
<dbReference type="SUPFAM" id="SSF53187">
    <property type="entry name" value="Zn-dependent exopeptidases"/>
    <property type="match status" value="1"/>
</dbReference>
<dbReference type="Gene3D" id="3.40.630.10">
    <property type="entry name" value="Zn peptidases"/>
    <property type="match status" value="1"/>
</dbReference>
<protein>
    <recommendedName>
        <fullName evidence="3">Peptidase M20 dimerisation domain-containing protein</fullName>
    </recommendedName>
</protein>
<organism evidence="1 2">
    <name type="scientific">Punica granatum</name>
    <name type="common">Pomegranate</name>
    <dbReference type="NCBI Taxonomy" id="22663"/>
    <lineage>
        <taxon>Eukaryota</taxon>
        <taxon>Viridiplantae</taxon>
        <taxon>Streptophyta</taxon>
        <taxon>Embryophyta</taxon>
        <taxon>Tracheophyta</taxon>
        <taxon>Spermatophyta</taxon>
        <taxon>Magnoliopsida</taxon>
        <taxon>eudicotyledons</taxon>
        <taxon>Gunneridae</taxon>
        <taxon>Pentapetalae</taxon>
        <taxon>rosids</taxon>
        <taxon>malvids</taxon>
        <taxon>Myrtales</taxon>
        <taxon>Lythraceae</taxon>
        <taxon>Punica</taxon>
    </lineage>
</organism>
<dbReference type="Proteomes" id="UP000197138">
    <property type="component" value="Unassembled WGS sequence"/>
</dbReference>
<comment type="caution">
    <text evidence="1">The sequence shown here is derived from an EMBL/GenBank/DDBJ whole genome shotgun (WGS) entry which is preliminary data.</text>
</comment>
<proteinExistence type="predicted"/>
<sequence>MLSTRRTPAGPSPDHPLLRPLHLAAAEDPSLIISRFQDYLRINTAQPNPNYREAADFILAQASSLSLEAQTVEFVEGKAVIILKWPGTDPSLPSIMIYSYTDVVPVEHSKWAHPPFGAHLDGDGLIFARASQDMKSVGMQHLEAVRLRAGLASPNENYMAFYGKRSPWLLVIKATGVRGHSAKLHDNTGLEN</sequence>
<reference evidence="2" key="1">
    <citation type="journal article" date="2017" name="Plant J.">
        <title>The pomegranate (Punica granatum L.) genome and the genomics of punicalagin biosynthesis.</title>
        <authorList>
            <person name="Qin G."/>
            <person name="Xu C."/>
            <person name="Ming R."/>
            <person name="Tang H."/>
            <person name="Guyot R."/>
            <person name="Kramer E.M."/>
            <person name="Hu Y."/>
            <person name="Yi X."/>
            <person name="Qi Y."/>
            <person name="Xu X."/>
            <person name="Gao Z."/>
            <person name="Pan H."/>
            <person name="Jian J."/>
            <person name="Tian Y."/>
            <person name="Yue Z."/>
            <person name="Xu Y."/>
        </authorList>
    </citation>
    <scope>NUCLEOTIDE SEQUENCE [LARGE SCALE GENOMIC DNA]</scope>
    <source>
        <strain evidence="2">cv. Dabenzi</strain>
    </source>
</reference>
<evidence type="ECO:0000313" key="1">
    <source>
        <dbReference type="EMBL" id="OWM80516.1"/>
    </source>
</evidence>
<gene>
    <name evidence="1" type="ORF">CDL15_Pgr019796</name>
</gene>
<dbReference type="PANTHER" id="PTHR45892:SF1">
    <property type="entry name" value="AMINOACYLASE-1"/>
    <property type="match status" value="1"/>
</dbReference>
<evidence type="ECO:0008006" key="3">
    <source>
        <dbReference type="Google" id="ProtNLM"/>
    </source>
</evidence>
<evidence type="ECO:0000313" key="2">
    <source>
        <dbReference type="Proteomes" id="UP000197138"/>
    </source>
</evidence>
<name>A0A218X771_PUNGR</name>
<dbReference type="AlphaFoldDB" id="A0A218X771"/>
<dbReference type="InterPro" id="IPR052083">
    <property type="entry name" value="Aminoacylase-1_M20A"/>
</dbReference>
<dbReference type="PANTHER" id="PTHR45892">
    <property type="entry name" value="AMINOACYLASE-1"/>
    <property type="match status" value="1"/>
</dbReference>
<accession>A0A218X771</accession>